<proteinExistence type="predicted"/>
<dbReference type="Pfam" id="PF00107">
    <property type="entry name" value="ADH_zinc_N"/>
    <property type="match status" value="1"/>
</dbReference>
<keyword evidence="7" id="KW-1185">Reference proteome</keyword>
<reference evidence="6 7" key="1">
    <citation type="journal article" date="2016" name="J. Biotechnol.">
        <title>First complete genome sequence of a species in the genus Microterricola, an extremophilic cold active enzyme producing bacterial strain ERGS5:02 isolated from Sikkim Himalaya.</title>
        <authorList>
            <person name="Himanshu"/>
            <person name="Swarnkar M.K."/>
            <person name="Singh D."/>
            <person name="Kumar R."/>
        </authorList>
    </citation>
    <scope>NUCLEOTIDE SEQUENCE [LARGE SCALE GENOMIC DNA]</scope>
    <source>
        <strain evidence="6 7">ERGS5:02</strain>
    </source>
</reference>
<dbReference type="KEGG" id="mvd:AWU67_12330"/>
<accession>A0A0X8E4S0</accession>
<dbReference type="InterPro" id="IPR050129">
    <property type="entry name" value="Zn_alcohol_dh"/>
</dbReference>
<evidence type="ECO:0000259" key="5">
    <source>
        <dbReference type="Pfam" id="PF08240"/>
    </source>
</evidence>
<evidence type="ECO:0000256" key="2">
    <source>
        <dbReference type="ARBA" id="ARBA00023002"/>
    </source>
</evidence>
<dbReference type="Gene3D" id="3.90.180.10">
    <property type="entry name" value="Medium-chain alcohol dehydrogenases, catalytic domain"/>
    <property type="match status" value="1"/>
</dbReference>
<comment type="cofactor">
    <cofactor evidence="1">
        <name>Zn(2+)</name>
        <dbReference type="ChEBI" id="CHEBI:29105"/>
    </cofactor>
</comment>
<feature type="compositionally biased region" description="Basic and acidic residues" evidence="3">
    <location>
        <begin position="334"/>
        <end position="344"/>
    </location>
</feature>
<sequence length="344" mass="36269">MRALVVTAPRRAEVQEVPAPLALPGQLLVDVERVGICGTDVELFTGEMAYIHHGRTHFPLRLGHEWTGRVVAVGSPEDESWIGQRVTGDTMLGCGHCTYCQGGRHHVCPDRFEVGILDGWAAALAEQVLIPTRYAYRIPENVTVTAAALVEPGGNSLRAVRAAAIEPGHRVLVLGSGTIGLLAAQFALAEGAEVHVGGVREGSLELARSLGVRHTWQFDALADGHDNTFDAVIEASSDERMPPLAVQLAKPAGRVVYIGLASTPSRVDTRDLVLKDVSAVGILSASPGLAGAIEGFAGGAVIPDSIVSEVISLEEVPSRLEGARGAAAGPGPKVHVDPRRRFEK</sequence>
<organism evidence="6 7">
    <name type="scientific">Microterricola viridarii</name>
    <dbReference type="NCBI Taxonomy" id="412690"/>
    <lineage>
        <taxon>Bacteria</taxon>
        <taxon>Bacillati</taxon>
        <taxon>Actinomycetota</taxon>
        <taxon>Actinomycetes</taxon>
        <taxon>Micrococcales</taxon>
        <taxon>Microbacteriaceae</taxon>
        <taxon>Microterricola</taxon>
    </lineage>
</organism>
<dbReference type="OrthoDB" id="9797931at2"/>
<feature type="region of interest" description="Disordered" evidence="3">
    <location>
        <begin position="321"/>
        <end position="344"/>
    </location>
</feature>
<dbReference type="GO" id="GO:0016491">
    <property type="term" value="F:oxidoreductase activity"/>
    <property type="evidence" value="ECO:0007669"/>
    <property type="project" value="UniProtKB-KW"/>
</dbReference>
<reference evidence="7" key="2">
    <citation type="submission" date="2016-01" db="EMBL/GenBank/DDBJ databases">
        <title>First complete genome sequence of a species in the genus Microterricola, an extremophilic cold active enzyme producing strain ERGS5:02 isolated from Sikkim Himalaya.</title>
        <authorList>
            <person name="Kumar R."/>
            <person name="Singh D."/>
            <person name="Swarnkar M.K."/>
        </authorList>
    </citation>
    <scope>NUCLEOTIDE SEQUENCE [LARGE SCALE GENOMIC DNA]</scope>
    <source>
        <strain evidence="7">ERGS5:02</strain>
    </source>
</reference>
<dbReference type="InterPro" id="IPR011032">
    <property type="entry name" value="GroES-like_sf"/>
</dbReference>
<dbReference type="Proteomes" id="UP000058305">
    <property type="component" value="Chromosome"/>
</dbReference>
<feature type="compositionally biased region" description="Low complexity" evidence="3">
    <location>
        <begin position="323"/>
        <end position="332"/>
    </location>
</feature>
<keyword evidence="2" id="KW-0560">Oxidoreductase</keyword>
<dbReference type="PANTHER" id="PTHR43401:SF2">
    <property type="entry name" value="L-THREONINE 3-DEHYDROGENASE"/>
    <property type="match status" value="1"/>
</dbReference>
<evidence type="ECO:0000256" key="3">
    <source>
        <dbReference type="SAM" id="MobiDB-lite"/>
    </source>
</evidence>
<protein>
    <submittedName>
        <fullName evidence="6">Alcohol dehydrogenase</fullName>
    </submittedName>
</protein>
<dbReference type="InterPro" id="IPR013154">
    <property type="entry name" value="ADH-like_N"/>
</dbReference>
<feature type="domain" description="Alcohol dehydrogenase-like N-terminal" evidence="5">
    <location>
        <begin position="24"/>
        <end position="140"/>
    </location>
</feature>
<evidence type="ECO:0000256" key="1">
    <source>
        <dbReference type="ARBA" id="ARBA00001947"/>
    </source>
</evidence>
<dbReference type="EMBL" id="CP014145">
    <property type="protein sequence ID" value="AMB59517.1"/>
    <property type="molecule type" value="Genomic_DNA"/>
</dbReference>
<evidence type="ECO:0000313" key="7">
    <source>
        <dbReference type="Proteomes" id="UP000058305"/>
    </source>
</evidence>
<dbReference type="Gene3D" id="3.40.50.720">
    <property type="entry name" value="NAD(P)-binding Rossmann-like Domain"/>
    <property type="match status" value="1"/>
</dbReference>
<feature type="domain" description="Alcohol dehydrogenase-like C-terminal" evidence="4">
    <location>
        <begin position="179"/>
        <end position="286"/>
    </location>
</feature>
<name>A0A0X8E4S0_9MICO</name>
<gene>
    <name evidence="6" type="ORF">AWU67_12330</name>
</gene>
<dbReference type="InterPro" id="IPR013149">
    <property type="entry name" value="ADH-like_C"/>
</dbReference>
<dbReference type="SUPFAM" id="SSF51735">
    <property type="entry name" value="NAD(P)-binding Rossmann-fold domains"/>
    <property type="match status" value="1"/>
</dbReference>
<dbReference type="RefSeq" id="WP_067229469.1">
    <property type="nucleotide sequence ID" value="NZ_CP014145.1"/>
</dbReference>
<dbReference type="PANTHER" id="PTHR43401">
    <property type="entry name" value="L-THREONINE 3-DEHYDROGENASE"/>
    <property type="match status" value="1"/>
</dbReference>
<evidence type="ECO:0000259" key="4">
    <source>
        <dbReference type="Pfam" id="PF00107"/>
    </source>
</evidence>
<dbReference type="AlphaFoldDB" id="A0A0X8E4S0"/>
<evidence type="ECO:0000313" key="6">
    <source>
        <dbReference type="EMBL" id="AMB59517.1"/>
    </source>
</evidence>
<dbReference type="SUPFAM" id="SSF50129">
    <property type="entry name" value="GroES-like"/>
    <property type="match status" value="1"/>
</dbReference>
<dbReference type="Pfam" id="PF08240">
    <property type="entry name" value="ADH_N"/>
    <property type="match status" value="1"/>
</dbReference>
<dbReference type="InterPro" id="IPR036291">
    <property type="entry name" value="NAD(P)-bd_dom_sf"/>
</dbReference>